<dbReference type="Pfam" id="PF06897">
    <property type="entry name" value="DUF1269"/>
    <property type="match status" value="1"/>
</dbReference>
<reference evidence="1" key="1">
    <citation type="submission" date="2014-11" db="EMBL/GenBank/DDBJ databases">
        <authorList>
            <person name="Malar M.C."/>
            <person name="Sen D."/>
            <person name="Tripathy S."/>
        </authorList>
    </citation>
    <scope>NUCLEOTIDE SEQUENCE</scope>
    <source>
        <strain evidence="1">BDU141951</strain>
    </source>
</reference>
<gene>
    <name evidence="1" type="ORF">QQ91_003120</name>
</gene>
<organism evidence="1">
    <name type="scientific">Lyngbya confervoides BDU141951</name>
    <dbReference type="NCBI Taxonomy" id="1574623"/>
    <lineage>
        <taxon>Bacteria</taxon>
        <taxon>Bacillati</taxon>
        <taxon>Cyanobacteriota</taxon>
        <taxon>Cyanophyceae</taxon>
        <taxon>Oscillatoriophycideae</taxon>
        <taxon>Oscillatoriales</taxon>
        <taxon>Microcoleaceae</taxon>
        <taxon>Lyngbya</taxon>
    </lineage>
</organism>
<comment type="caution">
    <text evidence="1">The sequence shown here is derived from an EMBL/GenBank/DDBJ whole genome shotgun (WGS) entry which is preliminary data.</text>
</comment>
<dbReference type="EMBL" id="JTHE02000003">
    <property type="protein sequence ID" value="NEV66102.1"/>
    <property type="molecule type" value="Genomic_DNA"/>
</dbReference>
<protein>
    <submittedName>
        <fullName evidence="1">DUF1269 domain-containing protein</fullName>
    </submittedName>
</protein>
<reference evidence="1" key="3">
    <citation type="submission" date="2020-02" db="EMBL/GenBank/DDBJ databases">
        <authorList>
            <person name="Sarangi A.N."/>
            <person name="Ghosh S."/>
            <person name="Mukherjee M."/>
            <person name="Tripathy S."/>
        </authorList>
    </citation>
    <scope>NUCLEOTIDE SEQUENCE</scope>
    <source>
        <strain evidence="1">BDU141951</strain>
    </source>
</reference>
<sequence length="229" mass="23858">MTDAPVQLLIASFNDEKSAKEAMQTLRAAKRQHLIGIQKAAVLRRNEKGKLRIAELKDFQAKTGAKWGGALGAAIGLVTGPGIIAAGATGAVIGALANKLKKSGFAKDRMKILGEALPPGTSAIVAVIEYTWVADLQAAMEEVGATVMTEALQRDIADQLEAGREVAYTAFVSEGGMAAGRLSAGESDIEIAGFLADDESIEFVEAGISLDALDVEFEPAAETEEEAGV</sequence>
<accession>A0A0C1YCC8</accession>
<proteinExistence type="predicted"/>
<dbReference type="AlphaFoldDB" id="A0A0C1YCC8"/>
<name>A0A0C1YCC8_9CYAN</name>
<dbReference type="InterPro" id="IPR009200">
    <property type="entry name" value="DUF1269_membrane"/>
</dbReference>
<reference evidence="1" key="2">
    <citation type="journal article" date="2015" name="Genome Announc.">
        <title>Draft Genome Sequence of Filamentous Marine Cyanobacterium Lyngbya confervoides Strain BDU141951.</title>
        <authorList>
            <person name="Chandrababunaidu M.M."/>
            <person name="Sen D."/>
            <person name="Tripathy S."/>
        </authorList>
    </citation>
    <scope>NUCLEOTIDE SEQUENCE</scope>
    <source>
        <strain evidence="1">BDU141951</strain>
    </source>
</reference>
<evidence type="ECO:0000313" key="1">
    <source>
        <dbReference type="EMBL" id="NEV66102.1"/>
    </source>
</evidence>